<keyword evidence="4" id="KW-1185">Reference proteome</keyword>
<proteinExistence type="predicted"/>
<evidence type="ECO:0000313" key="1">
    <source>
        <dbReference type="EMBL" id="MDQ6597673.1"/>
    </source>
</evidence>
<evidence type="ECO:0000313" key="2">
    <source>
        <dbReference type="EMBL" id="TDK62927.1"/>
    </source>
</evidence>
<dbReference type="RefSeq" id="WP_133333277.1">
    <property type="nucleotide sequence ID" value="NZ_JAVGVR010000001.1"/>
</dbReference>
<reference evidence="2 3" key="1">
    <citation type="submission" date="2019-03" db="EMBL/GenBank/DDBJ databases">
        <title>Bacillus niacini sp. nov. a Nicotinate-Metabolizing Mesophile Isolated from Soil.</title>
        <authorList>
            <person name="Zhang G."/>
        </authorList>
    </citation>
    <scope>NUCLEOTIDE SEQUENCE [LARGE SCALE GENOMIC DNA]</scope>
    <source>
        <strain evidence="2 3">WN066</strain>
    </source>
</reference>
<dbReference type="EMBL" id="SMYO01000003">
    <property type="protein sequence ID" value="TDK62927.1"/>
    <property type="molecule type" value="Genomic_DNA"/>
</dbReference>
<evidence type="ECO:0000313" key="3">
    <source>
        <dbReference type="Proteomes" id="UP000295132"/>
    </source>
</evidence>
<protein>
    <submittedName>
        <fullName evidence="2">Uncharacterized protein</fullName>
    </submittedName>
</protein>
<dbReference type="EMBL" id="JAVGVR010000001">
    <property type="protein sequence ID" value="MDQ6597673.1"/>
    <property type="molecule type" value="Genomic_DNA"/>
</dbReference>
<reference evidence="1" key="2">
    <citation type="submission" date="2023-08" db="EMBL/GenBank/DDBJ databases">
        <title>Nitrogen cycling bacteria in agricultural field soils.</title>
        <authorList>
            <person name="Jang J."/>
        </authorList>
    </citation>
    <scope>NUCLEOTIDE SEQUENCE</scope>
    <source>
        <strain evidence="1">PS3-36</strain>
    </source>
</reference>
<sequence length="67" mass="8241">MFWIMVVLLIVLIIIFEEAASYFWKQYLYGPTNKSQKKWKKWMMKALTIIRKKPQIEIREMKKEKSS</sequence>
<dbReference type="Proteomes" id="UP001178888">
    <property type="component" value="Unassembled WGS sequence"/>
</dbReference>
<dbReference type="Proteomes" id="UP000295132">
    <property type="component" value="Unassembled WGS sequence"/>
</dbReference>
<name>A0A4R5VV91_9BACI</name>
<dbReference type="AlphaFoldDB" id="A0A4R5VV91"/>
<evidence type="ECO:0000313" key="4">
    <source>
        <dbReference type="Proteomes" id="UP001178888"/>
    </source>
</evidence>
<comment type="caution">
    <text evidence="2">The sequence shown here is derived from an EMBL/GenBank/DDBJ whole genome shotgun (WGS) entry which is preliminary data.</text>
</comment>
<accession>A0A4R5VV91</accession>
<organism evidence="2 3">
    <name type="scientific">Bacillus salipaludis</name>
    <dbReference type="NCBI Taxonomy" id="2547811"/>
    <lineage>
        <taxon>Bacteria</taxon>
        <taxon>Bacillati</taxon>
        <taxon>Bacillota</taxon>
        <taxon>Bacilli</taxon>
        <taxon>Bacillales</taxon>
        <taxon>Bacillaceae</taxon>
        <taxon>Bacillus</taxon>
    </lineage>
</organism>
<gene>
    <name evidence="2" type="ORF">E2K98_05540</name>
    <name evidence="1" type="ORF">RCG21_15090</name>
</gene>